<dbReference type="AlphaFoldDB" id="S4UKJ7"/>
<dbReference type="EMBL" id="JX293476">
    <property type="protein sequence ID" value="AGK23216.1"/>
    <property type="molecule type" value="mRNA"/>
</dbReference>
<accession>S4UKJ7</accession>
<feature type="signal peptide" evidence="1">
    <location>
        <begin position="1"/>
        <end position="22"/>
    </location>
</feature>
<evidence type="ECO:0000256" key="1">
    <source>
        <dbReference type="SAM" id="SignalP"/>
    </source>
</evidence>
<name>S4UKJ7_CONST</name>
<protein>
    <submittedName>
        <fullName evidence="2">S superfamily conotoxin S8.2</fullName>
    </submittedName>
</protein>
<keyword evidence="1" id="KW-0732">Signal</keyword>
<reference evidence="2" key="1">
    <citation type="submission" date="2012-07" db="EMBL/GenBank/DDBJ databases">
        <title>Genomic structure, molecular evolution, and diversity of the conotoxins.</title>
        <authorList>
            <person name="Wu Y."/>
            <person name="Wang L."/>
            <person name="Zhou M."/>
            <person name="Ren Z."/>
            <person name="Zhu X."/>
            <person name="You Y."/>
            <person name="Qiang Y."/>
            <person name="Qin M."/>
            <person name="Luo S."/>
            <person name="Xu A."/>
        </authorList>
    </citation>
    <scope>NUCLEOTIDE SEQUENCE</scope>
</reference>
<sequence length="88" mass="9701">MMLKMGAMFVLLLLFTLASVQQEDVQARKTRLKRDFHRALRQSPLGCPGTCGKGGKCVGSCECTMYKNCYCSNNGIRQPGCSCTCPTR</sequence>
<organism evidence="2">
    <name type="scientific">Conus striatus</name>
    <name type="common">Striated cone</name>
    <dbReference type="NCBI Taxonomy" id="6493"/>
    <lineage>
        <taxon>Eukaryota</taxon>
        <taxon>Metazoa</taxon>
        <taxon>Spiralia</taxon>
        <taxon>Lophotrochozoa</taxon>
        <taxon>Mollusca</taxon>
        <taxon>Gastropoda</taxon>
        <taxon>Caenogastropoda</taxon>
        <taxon>Neogastropoda</taxon>
        <taxon>Conoidea</taxon>
        <taxon>Conidae</taxon>
        <taxon>Conus</taxon>
        <taxon>Pionoconus</taxon>
    </lineage>
</organism>
<feature type="chain" id="PRO_5004523884" evidence="1">
    <location>
        <begin position="23"/>
        <end position="88"/>
    </location>
</feature>
<proteinExistence type="evidence at transcript level"/>
<evidence type="ECO:0000313" key="2">
    <source>
        <dbReference type="EMBL" id="AGK23216.1"/>
    </source>
</evidence>